<keyword evidence="3" id="KW-1133">Transmembrane helix</keyword>
<dbReference type="InterPro" id="IPR005133">
    <property type="entry name" value="PhaG_MnhG_YufB"/>
</dbReference>
<dbReference type="Pfam" id="PF03334">
    <property type="entry name" value="PhaG_MnhG_YufB"/>
    <property type="match status" value="1"/>
</dbReference>
<evidence type="ECO:0000256" key="3">
    <source>
        <dbReference type="SAM" id="Phobius"/>
    </source>
</evidence>
<feature type="transmembrane region" description="Helical" evidence="3">
    <location>
        <begin position="60"/>
        <end position="79"/>
    </location>
</feature>
<comment type="subcellular location">
    <subcellularLocation>
        <location evidence="1">Membrane</location>
        <topology evidence="1">Multi-pass membrane protein</topology>
    </subcellularLocation>
</comment>
<dbReference type="GO" id="GO:0015385">
    <property type="term" value="F:sodium:proton antiporter activity"/>
    <property type="evidence" value="ECO:0007669"/>
    <property type="project" value="TreeGrafter"/>
</dbReference>
<dbReference type="AlphaFoldDB" id="A0A1M5RMG6"/>
<dbReference type="NCBIfam" id="TIGR01300">
    <property type="entry name" value="CPA3_mnhG_phaG"/>
    <property type="match status" value="1"/>
</dbReference>
<feature type="transmembrane region" description="Helical" evidence="3">
    <location>
        <begin position="34"/>
        <end position="54"/>
    </location>
</feature>
<evidence type="ECO:0000256" key="2">
    <source>
        <dbReference type="ARBA" id="ARBA00008404"/>
    </source>
</evidence>
<keyword evidence="3" id="KW-0812">Transmembrane</keyword>
<dbReference type="STRING" id="1121316.SAMN02745207_00609"/>
<dbReference type="RefSeq" id="WP_073336882.1">
    <property type="nucleotide sequence ID" value="NZ_FQXM01000003.1"/>
</dbReference>
<sequence>MIDILGNAVIIIGLIFMFFGVFGLFRFKKFYPRALSASTIDTVGFICILTGIILKEGMNFFSIKIVLILIIAMIINPVATHSIVKSAYKSGYKEK</sequence>
<organism evidence="4 5">
    <name type="scientific">Clostridium grantii DSM 8605</name>
    <dbReference type="NCBI Taxonomy" id="1121316"/>
    <lineage>
        <taxon>Bacteria</taxon>
        <taxon>Bacillati</taxon>
        <taxon>Bacillota</taxon>
        <taxon>Clostridia</taxon>
        <taxon>Eubacteriales</taxon>
        <taxon>Clostridiaceae</taxon>
        <taxon>Clostridium</taxon>
    </lineage>
</organism>
<accession>A0A1M5RMG6</accession>
<keyword evidence="5" id="KW-1185">Reference proteome</keyword>
<dbReference type="PANTHER" id="PTHR34703">
    <property type="entry name" value="ANTIPORTER SUBUNIT MNHG2-RELATED"/>
    <property type="match status" value="1"/>
</dbReference>
<gene>
    <name evidence="4" type="ORF">SAMN02745207_00609</name>
</gene>
<proteinExistence type="inferred from homology"/>
<evidence type="ECO:0000313" key="5">
    <source>
        <dbReference type="Proteomes" id="UP000184447"/>
    </source>
</evidence>
<dbReference type="EMBL" id="FQXM01000003">
    <property type="protein sequence ID" value="SHH27370.1"/>
    <property type="molecule type" value="Genomic_DNA"/>
</dbReference>
<name>A0A1M5RMG6_9CLOT</name>
<evidence type="ECO:0000313" key="4">
    <source>
        <dbReference type="EMBL" id="SHH27370.1"/>
    </source>
</evidence>
<comment type="similarity">
    <text evidence="2">Belongs to the CPA3 antiporters (TC 2.A.63) subunit G family.</text>
</comment>
<reference evidence="4 5" key="1">
    <citation type="submission" date="2016-11" db="EMBL/GenBank/DDBJ databases">
        <authorList>
            <person name="Jaros S."/>
            <person name="Januszkiewicz K."/>
            <person name="Wedrychowicz H."/>
        </authorList>
    </citation>
    <scope>NUCLEOTIDE SEQUENCE [LARGE SCALE GENOMIC DNA]</scope>
    <source>
        <strain evidence="4 5">DSM 8605</strain>
    </source>
</reference>
<feature type="transmembrane region" description="Helical" evidence="3">
    <location>
        <begin position="6"/>
        <end position="27"/>
    </location>
</feature>
<keyword evidence="3" id="KW-0472">Membrane</keyword>
<dbReference type="Proteomes" id="UP000184447">
    <property type="component" value="Unassembled WGS sequence"/>
</dbReference>
<evidence type="ECO:0000256" key="1">
    <source>
        <dbReference type="ARBA" id="ARBA00004141"/>
    </source>
</evidence>
<dbReference type="PANTHER" id="PTHR34703:SF1">
    <property type="entry name" value="ANTIPORTER SUBUNIT MNHG2-RELATED"/>
    <property type="match status" value="1"/>
</dbReference>
<protein>
    <submittedName>
        <fullName evidence="4">Multisubunit sodium/proton antiporter, MrpG subunit</fullName>
    </submittedName>
</protein>